<dbReference type="InterPro" id="IPR005467">
    <property type="entry name" value="His_kinase_dom"/>
</dbReference>
<dbReference type="Gene3D" id="3.40.50.2300">
    <property type="match status" value="2"/>
</dbReference>
<dbReference type="InterPro" id="IPR003661">
    <property type="entry name" value="HisK_dim/P_dom"/>
</dbReference>
<evidence type="ECO:0000313" key="10">
    <source>
        <dbReference type="Proteomes" id="UP001214854"/>
    </source>
</evidence>
<evidence type="ECO:0000256" key="4">
    <source>
        <dbReference type="ARBA" id="ARBA00023012"/>
    </source>
</evidence>
<evidence type="ECO:0000256" key="3">
    <source>
        <dbReference type="ARBA" id="ARBA00022553"/>
    </source>
</evidence>
<dbReference type="CDD" id="cd17546">
    <property type="entry name" value="REC_hyHK_CKI1_RcsC-like"/>
    <property type="match status" value="1"/>
</dbReference>
<keyword evidence="3 5" id="KW-0597">Phosphoprotein</keyword>
<evidence type="ECO:0000256" key="1">
    <source>
        <dbReference type="ARBA" id="ARBA00000085"/>
    </source>
</evidence>
<reference evidence="9 10" key="1">
    <citation type="submission" date="2023-01" db="EMBL/GenBank/DDBJ databases">
        <title>Novel species of the genus Asticcacaulis isolated from rivers.</title>
        <authorList>
            <person name="Lu H."/>
        </authorList>
    </citation>
    <scope>NUCLEOTIDE SEQUENCE [LARGE SCALE GENOMIC DNA]</scope>
    <source>
        <strain evidence="9 10">BYS171W</strain>
    </source>
</reference>
<evidence type="ECO:0000256" key="5">
    <source>
        <dbReference type="PROSITE-ProRule" id="PRU00169"/>
    </source>
</evidence>
<dbReference type="SMART" id="SM00387">
    <property type="entry name" value="HATPase_c"/>
    <property type="match status" value="1"/>
</dbReference>
<dbReference type="InterPro" id="IPR003594">
    <property type="entry name" value="HATPase_dom"/>
</dbReference>
<evidence type="ECO:0000259" key="7">
    <source>
        <dbReference type="PROSITE" id="PS50109"/>
    </source>
</evidence>
<dbReference type="Pfam" id="PF00072">
    <property type="entry name" value="Response_reg"/>
    <property type="match status" value="2"/>
</dbReference>
<accession>A0ABT5HS09</accession>
<dbReference type="InterPro" id="IPR011006">
    <property type="entry name" value="CheY-like_superfamily"/>
</dbReference>
<dbReference type="EC" id="2.7.13.3" evidence="2"/>
<comment type="caution">
    <text evidence="9">The sequence shown here is derived from an EMBL/GenBank/DDBJ whole genome shotgun (WGS) entry which is preliminary data.</text>
</comment>
<dbReference type="Pfam" id="PF02518">
    <property type="entry name" value="HATPase_c"/>
    <property type="match status" value="1"/>
</dbReference>
<dbReference type="InterPro" id="IPR004358">
    <property type="entry name" value="Sig_transdc_His_kin-like_C"/>
</dbReference>
<name>A0ABT5HS09_9CAUL</name>
<dbReference type="CDD" id="cd00082">
    <property type="entry name" value="HisKA"/>
    <property type="match status" value="1"/>
</dbReference>
<keyword evidence="6" id="KW-0175">Coiled coil</keyword>
<proteinExistence type="predicted"/>
<dbReference type="PANTHER" id="PTHR45339:SF1">
    <property type="entry name" value="HYBRID SIGNAL TRANSDUCTION HISTIDINE KINASE J"/>
    <property type="match status" value="1"/>
</dbReference>
<feature type="domain" description="Response regulatory" evidence="8">
    <location>
        <begin position="8"/>
        <end position="122"/>
    </location>
</feature>
<dbReference type="PROSITE" id="PS50109">
    <property type="entry name" value="HIS_KIN"/>
    <property type="match status" value="1"/>
</dbReference>
<dbReference type="Proteomes" id="UP001214854">
    <property type="component" value="Unassembled WGS sequence"/>
</dbReference>
<keyword evidence="4" id="KW-0902">Two-component regulatory system</keyword>
<dbReference type="CDD" id="cd00156">
    <property type="entry name" value="REC"/>
    <property type="match status" value="1"/>
</dbReference>
<evidence type="ECO:0000256" key="2">
    <source>
        <dbReference type="ARBA" id="ARBA00012438"/>
    </source>
</evidence>
<keyword evidence="10" id="KW-1185">Reference proteome</keyword>
<dbReference type="Pfam" id="PF00512">
    <property type="entry name" value="HisKA"/>
    <property type="match status" value="1"/>
</dbReference>
<dbReference type="Gene3D" id="1.10.287.130">
    <property type="match status" value="1"/>
</dbReference>
<dbReference type="RefSeq" id="WP_272747333.1">
    <property type="nucleotide sequence ID" value="NZ_JAQQKX010000003.1"/>
</dbReference>
<dbReference type="SMART" id="SM00448">
    <property type="entry name" value="REC"/>
    <property type="match status" value="2"/>
</dbReference>
<dbReference type="PANTHER" id="PTHR45339">
    <property type="entry name" value="HYBRID SIGNAL TRANSDUCTION HISTIDINE KINASE J"/>
    <property type="match status" value="1"/>
</dbReference>
<feature type="domain" description="Response regulatory" evidence="8">
    <location>
        <begin position="402"/>
        <end position="522"/>
    </location>
</feature>
<dbReference type="CDD" id="cd16922">
    <property type="entry name" value="HATPase_EvgS-ArcB-TorS-like"/>
    <property type="match status" value="1"/>
</dbReference>
<dbReference type="SMART" id="SM00388">
    <property type="entry name" value="HisKA"/>
    <property type="match status" value="1"/>
</dbReference>
<feature type="domain" description="Histidine kinase" evidence="7">
    <location>
        <begin position="161"/>
        <end position="380"/>
    </location>
</feature>
<feature type="modified residue" description="4-aspartylphosphate" evidence="5">
    <location>
        <position position="57"/>
    </location>
</feature>
<sequence length="524" mass="57674">MPNTPLTTILYIEDDDALGRLLQKRMQRHGLTVELAETAEAGLKMLEEAPFDLILLDYNLPGMNGLEMLREMKTREDTTPVIILTAGGDERIAIAAMEQGAADYAVKDINQAYLDLLPAVMQAAFTKEKLLRENVRQRHELQQAKERAEAASQAKTDFLATMSHEIRTPMNVVTGLSDILIKSPLNDDQYRIVETLRTNAQLLLRLINDLLDISRIEDNRIELESTAFRPSDVLADLKMMFAQDIERKGLAFGVDDRMQGFAVTGDRTRLQQVLMNLISNALKFTSAGEIELTGESEKVGDHIALTFSVRDTGIGIAEAKRAQIFDKFTQADASITRRFGGSGLGLSIARALMDVMGGDISVESREGAGSTFVVRLTLPAAVIAAPVETLPAPAVEAGERARVLIVEDYAPNIMVATLMLEEMGFEAEAAESGAEALARIESADRPYHAILMDVQMHEMDGFETTRRIRDWEGGKGLRHRIIGVTAHALAGDRERCLDAGMDDYLSKPIQPDLLAQKLRALSPA</sequence>
<evidence type="ECO:0000256" key="6">
    <source>
        <dbReference type="SAM" id="Coils"/>
    </source>
</evidence>
<feature type="modified residue" description="4-aspartylphosphate" evidence="5">
    <location>
        <position position="453"/>
    </location>
</feature>
<dbReference type="SUPFAM" id="SSF55874">
    <property type="entry name" value="ATPase domain of HSP90 chaperone/DNA topoisomerase II/histidine kinase"/>
    <property type="match status" value="1"/>
</dbReference>
<evidence type="ECO:0000313" key="9">
    <source>
        <dbReference type="EMBL" id="MDC7682855.1"/>
    </source>
</evidence>
<organism evidence="9 10">
    <name type="scientific">Asticcacaulis aquaticus</name>
    <dbReference type="NCBI Taxonomy" id="2984212"/>
    <lineage>
        <taxon>Bacteria</taxon>
        <taxon>Pseudomonadati</taxon>
        <taxon>Pseudomonadota</taxon>
        <taxon>Alphaproteobacteria</taxon>
        <taxon>Caulobacterales</taxon>
        <taxon>Caulobacteraceae</taxon>
        <taxon>Asticcacaulis</taxon>
    </lineage>
</organism>
<dbReference type="PRINTS" id="PR00344">
    <property type="entry name" value="BCTRLSENSOR"/>
</dbReference>
<protein>
    <recommendedName>
        <fullName evidence="2">histidine kinase</fullName>
        <ecNumber evidence="2">2.7.13.3</ecNumber>
    </recommendedName>
</protein>
<feature type="coiled-coil region" evidence="6">
    <location>
        <begin position="127"/>
        <end position="154"/>
    </location>
</feature>
<dbReference type="InterPro" id="IPR001789">
    <property type="entry name" value="Sig_transdc_resp-reg_receiver"/>
</dbReference>
<comment type="catalytic activity">
    <reaction evidence="1">
        <text>ATP + protein L-histidine = ADP + protein N-phospho-L-histidine.</text>
        <dbReference type="EC" id="2.7.13.3"/>
    </reaction>
</comment>
<dbReference type="Gene3D" id="3.30.565.10">
    <property type="entry name" value="Histidine kinase-like ATPase, C-terminal domain"/>
    <property type="match status" value="1"/>
</dbReference>
<dbReference type="InterPro" id="IPR036890">
    <property type="entry name" value="HATPase_C_sf"/>
</dbReference>
<dbReference type="PROSITE" id="PS50110">
    <property type="entry name" value="RESPONSE_REGULATORY"/>
    <property type="match status" value="2"/>
</dbReference>
<gene>
    <name evidence="9" type="ORF">PQU92_06180</name>
</gene>
<evidence type="ECO:0000259" key="8">
    <source>
        <dbReference type="PROSITE" id="PS50110"/>
    </source>
</evidence>
<dbReference type="EMBL" id="JAQQKX010000003">
    <property type="protein sequence ID" value="MDC7682855.1"/>
    <property type="molecule type" value="Genomic_DNA"/>
</dbReference>
<dbReference type="SUPFAM" id="SSF52172">
    <property type="entry name" value="CheY-like"/>
    <property type="match status" value="2"/>
</dbReference>